<keyword evidence="3" id="KW-1185">Reference proteome</keyword>
<comment type="caution">
    <text evidence="2">The sequence shown here is derived from an EMBL/GenBank/DDBJ whole genome shotgun (WGS) entry which is preliminary data.</text>
</comment>
<dbReference type="AlphaFoldDB" id="A0AA35QRI8"/>
<sequence length="114" mass="12266">MEEKESSPSLRWGKRKLWVAVAALEFAAILILVAGLAHFAAHHERATETGNWGEGSNATSSLASLGTVNRTLQAAAKRWESCQNRTRALEANASSLSSEMTQIKTRLGLEGTGN</sequence>
<evidence type="ECO:0000313" key="3">
    <source>
        <dbReference type="Proteomes" id="UP001178461"/>
    </source>
</evidence>
<keyword evidence="1" id="KW-0472">Membrane</keyword>
<gene>
    <name evidence="2" type="ORF">PODLI_1B036132</name>
</gene>
<accession>A0AA35QRI8</accession>
<organism evidence="2 3">
    <name type="scientific">Podarcis lilfordi</name>
    <name type="common">Lilford's wall lizard</name>
    <dbReference type="NCBI Taxonomy" id="74358"/>
    <lineage>
        <taxon>Eukaryota</taxon>
        <taxon>Metazoa</taxon>
        <taxon>Chordata</taxon>
        <taxon>Craniata</taxon>
        <taxon>Vertebrata</taxon>
        <taxon>Euteleostomi</taxon>
        <taxon>Lepidosauria</taxon>
        <taxon>Squamata</taxon>
        <taxon>Bifurcata</taxon>
        <taxon>Unidentata</taxon>
        <taxon>Episquamata</taxon>
        <taxon>Laterata</taxon>
        <taxon>Lacertibaenia</taxon>
        <taxon>Lacertidae</taxon>
        <taxon>Podarcis</taxon>
    </lineage>
</organism>
<protein>
    <submittedName>
        <fullName evidence="2">Uncharacterized protein</fullName>
    </submittedName>
</protein>
<name>A0AA35QRI8_9SAUR</name>
<feature type="transmembrane region" description="Helical" evidence="1">
    <location>
        <begin position="17"/>
        <end position="41"/>
    </location>
</feature>
<reference evidence="2" key="1">
    <citation type="submission" date="2022-12" db="EMBL/GenBank/DDBJ databases">
        <authorList>
            <person name="Alioto T."/>
            <person name="Alioto T."/>
            <person name="Gomez Garrido J."/>
        </authorList>
    </citation>
    <scope>NUCLEOTIDE SEQUENCE</scope>
</reference>
<evidence type="ECO:0000313" key="2">
    <source>
        <dbReference type="EMBL" id="CAI7935568.1"/>
    </source>
</evidence>
<dbReference type="Proteomes" id="UP001178461">
    <property type="component" value="Unassembled WGS sequence"/>
</dbReference>
<evidence type="ECO:0000256" key="1">
    <source>
        <dbReference type="SAM" id="Phobius"/>
    </source>
</evidence>
<keyword evidence="1" id="KW-1133">Transmembrane helix</keyword>
<keyword evidence="1" id="KW-0812">Transmembrane</keyword>
<proteinExistence type="predicted"/>
<dbReference type="EMBL" id="CANTUW010001569">
    <property type="protein sequence ID" value="CAI7935568.1"/>
    <property type="molecule type" value="Genomic_DNA"/>
</dbReference>